<sequence length="97" mass="11021">MKPSKCKKGAERPLRPRSGRMNCRNKKKGAKRPLRPRSGRMKPSKHKKGAERPLRPRSGRMNPRNKKGREAPFEAAKRPNAPVDAHLLATKSFCAKR</sequence>
<feature type="compositionally biased region" description="Basic residues" evidence="1">
    <location>
        <begin position="15"/>
        <end position="67"/>
    </location>
</feature>
<dbReference type="AlphaFoldDB" id="A0ABD2JEC2"/>
<evidence type="ECO:0000313" key="2">
    <source>
        <dbReference type="EMBL" id="KAL3088961.1"/>
    </source>
</evidence>
<evidence type="ECO:0000256" key="1">
    <source>
        <dbReference type="SAM" id="MobiDB-lite"/>
    </source>
</evidence>
<protein>
    <submittedName>
        <fullName evidence="2">Uncharacterized protein</fullName>
    </submittedName>
</protein>
<dbReference type="EMBL" id="JBICCN010000151">
    <property type="protein sequence ID" value="KAL3088961.1"/>
    <property type="molecule type" value="Genomic_DNA"/>
</dbReference>
<keyword evidence="3" id="KW-1185">Reference proteome</keyword>
<comment type="caution">
    <text evidence="2">The sequence shown here is derived from an EMBL/GenBank/DDBJ whole genome shotgun (WGS) entry which is preliminary data.</text>
</comment>
<proteinExistence type="predicted"/>
<accession>A0ABD2JEC2</accession>
<gene>
    <name evidence="2" type="ORF">niasHS_009635</name>
</gene>
<name>A0ABD2JEC2_HETSC</name>
<dbReference type="Proteomes" id="UP001620645">
    <property type="component" value="Unassembled WGS sequence"/>
</dbReference>
<evidence type="ECO:0000313" key="3">
    <source>
        <dbReference type="Proteomes" id="UP001620645"/>
    </source>
</evidence>
<feature type="compositionally biased region" description="Basic and acidic residues" evidence="1">
    <location>
        <begin position="68"/>
        <end position="77"/>
    </location>
</feature>
<reference evidence="2 3" key="1">
    <citation type="submission" date="2024-10" db="EMBL/GenBank/DDBJ databases">
        <authorList>
            <person name="Kim D."/>
        </authorList>
    </citation>
    <scope>NUCLEOTIDE SEQUENCE [LARGE SCALE GENOMIC DNA]</scope>
    <source>
        <strain evidence="2">Taebaek</strain>
    </source>
</reference>
<feature type="region of interest" description="Disordered" evidence="1">
    <location>
        <begin position="1"/>
        <end position="83"/>
    </location>
</feature>
<organism evidence="2 3">
    <name type="scientific">Heterodera schachtii</name>
    <name type="common">Sugarbeet cyst nematode worm</name>
    <name type="synonym">Tylenchus schachtii</name>
    <dbReference type="NCBI Taxonomy" id="97005"/>
    <lineage>
        <taxon>Eukaryota</taxon>
        <taxon>Metazoa</taxon>
        <taxon>Ecdysozoa</taxon>
        <taxon>Nematoda</taxon>
        <taxon>Chromadorea</taxon>
        <taxon>Rhabditida</taxon>
        <taxon>Tylenchina</taxon>
        <taxon>Tylenchomorpha</taxon>
        <taxon>Tylenchoidea</taxon>
        <taxon>Heteroderidae</taxon>
        <taxon>Heteroderinae</taxon>
        <taxon>Heterodera</taxon>
    </lineage>
</organism>